<sequence>MDKDPITQQPYPPDAIQRILHISPKVHVYRIPPINSTKGFAAATWTQNPADLIFTARLRVVETAIPPPASAPADTPEKVSTTILLEDPKTGQLFAASPYTTPAVVEQALDSSRFFAIRVVGEGGMKATLGIGFEERPEAFDFGVCLQDVQKVLALEANTKSPVPGRRGRPVPEPKKEEVKKDYSLKEGEMIKIDIGGRSRRSVGQESEYTGAGSGGGGGGLFSIPPPPGKGSSSGSGDGIPFLPPPPSARDVKNDRRKSREVQSLPKQTVADLGFDDGEFGEFQ</sequence>
<dbReference type="Proteomes" id="UP000316270">
    <property type="component" value="Chromosome 9"/>
</dbReference>
<evidence type="ECO:0000313" key="4">
    <source>
        <dbReference type="Proteomes" id="UP000316270"/>
    </source>
</evidence>
<dbReference type="InterPro" id="IPR011993">
    <property type="entry name" value="PH-like_dom_sf"/>
</dbReference>
<evidence type="ECO:0000313" key="3">
    <source>
        <dbReference type="EMBL" id="QDS73179.1"/>
    </source>
</evidence>
<organism evidence="3 4">
    <name type="scientific">Venturia effusa</name>
    <dbReference type="NCBI Taxonomy" id="50376"/>
    <lineage>
        <taxon>Eukaryota</taxon>
        <taxon>Fungi</taxon>
        <taxon>Dikarya</taxon>
        <taxon>Ascomycota</taxon>
        <taxon>Pezizomycotina</taxon>
        <taxon>Dothideomycetes</taxon>
        <taxon>Pleosporomycetidae</taxon>
        <taxon>Venturiales</taxon>
        <taxon>Venturiaceae</taxon>
        <taxon>Venturia</taxon>
    </lineage>
</organism>
<dbReference type="GO" id="GO:0006897">
    <property type="term" value="P:endocytosis"/>
    <property type="evidence" value="ECO:0007669"/>
    <property type="project" value="InterPro"/>
</dbReference>
<dbReference type="OrthoDB" id="10265489at2759"/>
<feature type="domain" description="NECAP PHear" evidence="2">
    <location>
        <begin position="16"/>
        <end position="196"/>
    </location>
</feature>
<dbReference type="InterPro" id="IPR012466">
    <property type="entry name" value="NECAP_PHear"/>
</dbReference>
<keyword evidence="4" id="KW-1185">Reference proteome</keyword>
<gene>
    <name evidence="3" type="ORF">FKW77_002366</name>
</gene>
<dbReference type="PANTHER" id="PTHR12847:SF9">
    <property type="entry name" value="NECAP-LIKE PROTEIN CG9132"/>
    <property type="match status" value="1"/>
</dbReference>
<dbReference type="Gene3D" id="2.30.29.30">
    <property type="entry name" value="Pleckstrin-homology domain (PH domain)/Phosphotyrosine-binding domain (PTB)"/>
    <property type="match status" value="1"/>
</dbReference>
<dbReference type="GO" id="GO:0030125">
    <property type="term" value="C:clathrin vesicle coat"/>
    <property type="evidence" value="ECO:0007669"/>
    <property type="project" value="TreeGrafter"/>
</dbReference>
<feature type="compositionally biased region" description="Gly residues" evidence="1">
    <location>
        <begin position="212"/>
        <end position="221"/>
    </location>
</feature>
<feature type="compositionally biased region" description="Acidic residues" evidence="1">
    <location>
        <begin position="274"/>
        <end position="284"/>
    </location>
</feature>
<feature type="compositionally biased region" description="Basic and acidic residues" evidence="1">
    <location>
        <begin position="170"/>
        <end position="183"/>
    </location>
</feature>
<accession>A0A517LC22</accession>
<dbReference type="PANTHER" id="PTHR12847">
    <property type="entry name" value="ATP-BINDING CASSETTE ABC TRANSPORTER-RELATED"/>
    <property type="match status" value="1"/>
</dbReference>
<dbReference type="FunFam" id="2.30.29.30:FF:000465">
    <property type="entry name" value="Adaptin ear-binding coat-associated protein 2"/>
    <property type="match status" value="1"/>
</dbReference>
<name>A0A517LC22_9PEZI</name>
<feature type="region of interest" description="Disordered" evidence="1">
    <location>
        <begin position="196"/>
        <end position="284"/>
    </location>
</feature>
<dbReference type="EMBL" id="CP042193">
    <property type="protein sequence ID" value="QDS73179.1"/>
    <property type="molecule type" value="Genomic_DNA"/>
</dbReference>
<dbReference type="AlphaFoldDB" id="A0A517LC22"/>
<dbReference type="Pfam" id="PF07933">
    <property type="entry name" value="DUF1681"/>
    <property type="match status" value="1"/>
</dbReference>
<protein>
    <recommendedName>
        <fullName evidence="2">NECAP PHear domain-containing protein</fullName>
    </recommendedName>
</protein>
<proteinExistence type="predicted"/>
<dbReference type="CDD" id="cd13228">
    <property type="entry name" value="PHear_NECAP"/>
    <property type="match status" value="1"/>
</dbReference>
<reference evidence="3 4" key="1">
    <citation type="submission" date="2019-07" db="EMBL/GenBank/DDBJ databases">
        <title>Finished genome of Venturia effusa.</title>
        <authorList>
            <person name="Young C.A."/>
            <person name="Cox M.P."/>
            <person name="Ganley A.R.D."/>
            <person name="David W.J."/>
        </authorList>
    </citation>
    <scope>NUCLEOTIDE SEQUENCE [LARGE SCALE GENOMIC DNA]</scope>
    <source>
        <strain evidence="4">albino</strain>
    </source>
</reference>
<feature type="compositionally biased region" description="Basic and acidic residues" evidence="1">
    <location>
        <begin position="250"/>
        <end position="261"/>
    </location>
</feature>
<feature type="region of interest" description="Disordered" evidence="1">
    <location>
        <begin position="160"/>
        <end position="183"/>
    </location>
</feature>
<dbReference type="STRING" id="50376.A0A517LC22"/>
<evidence type="ECO:0000259" key="2">
    <source>
        <dbReference type="Pfam" id="PF07933"/>
    </source>
</evidence>
<evidence type="ECO:0000256" key="1">
    <source>
        <dbReference type="SAM" id="MobiDB-lite"/>
    </source>
</evidence>
<dbReference type="SUPFAM" id="SSF50729">
    <property type="entry name" value="PH domain-like"/>
    <property type="match status" value="1"/>
</dbReference>